<protein>
    <submittedName>
        <fullName evidence="2">DsDNA nuclease domain-containing protein</fullName>
    </submittedName>
</protein>
<gene>
    <name evidence="2" type="ORF">ACFFIX_17280</name>
</gene>
<proteinExistence type="predicted"/>
<name>A0ABV6GHK6_9BACI</name>
<sequence>MPIALNNLREKVGNSLDEYILDLEDSEKLEVLHKKDEIVANLMAGKFRDLGGLTAMRGFVYQYYVSMYYMMSMISPTRESWWDAVVLEYFDDITLIGEEKIKFIQVKTIREDGVKNHQPNNFSTRKSLDQADDAKNHFNSWVEKNILNYDYFLESNTVEDITDKNSYEPQFEIVTNTKKSSLSKLKNYTENINYEIKDSVDAEGEIEDAIKDDDVFKKAIEKPITKFGYRFEDYAQMDIDYYLKRLYINKLGSTRELYEDTLNMIEETVNVTDIRAKSIAEHIFNRMFALVILNSHEDNEDKIEKSELIITKAQINYLIKGWLVEAKELISESSYYDSAWGIFETTIGSLETEFKEQFVNGSLKAELLTQLDWLNNHITTSNRENSTYCVSIFNKIFNGNNNLSIWDFEHGDIRSNLKESLRFIVYFTVFYESHSEVYHNAKMLFHKGKSSVIDNVLFTIYHARNKLNKVTSIEKIKSSLNECHVSRHITLDLYCLLIGSKKDVLNPLASKISARFKITTDVDSLKKITEVPDHMKFVDVSELEDFFESFKQDGIELDSFRESELLPSWKEYLDEIVKKMKVNYIEA</sequence>
<comment type="caution">
    <text evidence="2">The sequence shown here is derived from an EMBL/GenBank/DDBJ whole genome shotgun (WGS) entry which is preliminary data.</text>
</comment>
<reference evidence="2 3" key="1">
    <citation type="submission" date="2024-09" db="EMBL/GenBank/DDBJ databases">
        <authorList>
            <person name="Sun Q."/>
            <person name="Mori K."/>
        </authorList>
    </citation>
    <scope>NUCLEOTIDE SEQUENCE [LARGE SCALE GENOMIC DNA]</scope>
    <source>
        <strain evidence="2 3">CCM 7228</strain>
    </source>
</reference>
<organism evidence="2 3">
    <name type="scientific">Metabacillus herbersteinensis</name>
    <dbReference type="NCBI Taxonomy" id="283816"/>
    <lineage>
        <taxon>Bacteria</taxon>
        <taxon>Bacillati</taxon>
        <taxon>Bacillota</taxon>
        <taxon>Bacilli</taxon>
        <taxon>Bacillales</taxon>
        <taxon>Bacillaceae</taxon>
        <taxon>Metabacillus</taxon>
    </lineage>
</organism>
<evidence type="ECO:0000259" key="1">
    <source>
        <dbReference type="Pfam" id="PF14130"/>
    </source>
</evidence>
<feature type="domain" description="CD-NTase associated protein 4-like DNA endonuclease" evidence="1">
    <location>
        <begin position="51"/>
        <end position="212"/>
    </location>
</feature>
<evidence type="ECO:0000313" key="2">
    <source>
        <dbReference type="EMBL" id="MFC0273170.1"/>
    </source>
</evidence>
<dbReference type="InterPro" id="IPR025382">
    <property type="entry name" value="Cap4-like_endonuclease_dom"/>
</dbReference>
<dbReference type="Proteomes" id="UP001589854">
    <property type="component" value="Unassembled WGS sequence"/>
</dbReference>
<dbReference type="RefSeq" id="WP_378936213.1">
    <property type="nucleotide sequence ID" value="NZ_JBHLVO010000017.1"/>
</dbReference>
<accession>A0ABV6GHK6</accession>
<dbReference type="Pfam" id="PF14130">
    <property type="entry name" value="Cap4_nuclease"/>
    <property type="match status" value="1"/>
</dbReference>
<dbReference type="EMBL" id="JBHLVO010000017">
    <property type="protein sequence ID" value="MFC0273170.1"/>
    <property type="molecule type" value="Genomic_DNA"/>
</dbReference>
<evidence type="ECO:0000313" key="3">
    <source>
        <dbReference type="Proteomes" id="UP001589854"/>
    </source>
</evidence>
<keyword evidence="3" id="KW-1185">Reference proteome</keyword>